<accession>A0ABY4WID1</accession>
<gene>
    <name evidence="1" type="ORF">NDK47_03935</name>
</gene>
<sequence>MPTSQKPKSPKLPLTHAERTQLRRAKLRLTDIEKQSPEPFSSLLGISVERARELIALAAFQTIPSIGPKLAEDLVRLGYYSLDELRGRDGAELIDTLELIYGCQIDPCVEDQIRCVIHHADYPDSQKQWWEFTEERKSFRAQHGYPPTRPASGN</sequence>
<keyword evidence="2" id="KW-1185">Reference proteome</keyword>
<protein>
    <submittedName>
        <fullName evidence="1">Helix-hairpin-helix domain-containing protein</fullName>
    </submittedName>
</protein>
<dbReference type="EMBL" id="CP098755">
    <property type="protein sequence ID" value="USG66464.1"/>
    <property type="molecule type" value="Genomic_DNA"/>
</dbReference>
<proteinExistence type="predicted"/>
<reference evidence="1" key="1">
    <citation type="submission" date="2022-06" db="EMBL/GenBank/DDBJ databases">
        <title>Genome sequencing of Brevibacillus sp. BB3-R1.</title>
        <authorList>
            <person name="Heo J."/>
            <person name="Lee D."/>
            <person name="Won M."/>
            <person name="Han B.-H."/>
            <person name="Hong S.-B."/>
            <person name="Kwon S.-W."/>
        </authorList>
    </citation>
    <scope>NUCLEOTIDE SEQUENCE</scope>
    <source>
        <strain evidence="1">BB3-R1</strain>
    </source>
</reference>
<dbReference type="InterPro" id="IPR021725">
    <property type="entry name" value="Cdd1"/>
</dbReference>
<organism evidence="1 2">
    <name type="scientific">Brevibacillus ruminantium</name>
    <dbReference type="NCBI Taxonomy" id="2950604"/>
    <lineage>
        <taxon>Bacteria</taxon>
        <taxon>Bacillati</taxon>
        <taxon>Bacillota</taxon>
        <taxon>Bacilli</taxon>
        <taxon>Bacillales</taxon>
        <taxon>Paenibacillaceae</taxon>
        <taxon>Brevibacillus</taxon>
    </lineage>
</organism>
<dbReference type="Proteomes" id="UP001056500">
    <property type="component" value="Chromosome"/>
</dbReference>
<name>A0ABY4WID1_9BACL</name>
<dbReference type="RefSeq" id="WP_251873613.1">
    <property type="nucleotide sequence ID" value="NZ_CP098755.1"/>
</dbReference>
<dbReference type="Gene3D" id="1.10.150.20">
    <property type="entry name" value="5' to 3' exonuclease, C-terminal subdomain"/>
    <property type="match status" value="1"/>
</dbReference>
<evidence type="ECO:0000313" key="2">
    <source>
        <dbReference type="Proteomes" id="UP001056500"/>
    </source>
</evidence>
<evidence type="ECO:0000313" key="1">
    <source>
        <dbReference type="EMBL" id="USG66464.1"/>
    </source>
</evidence>
<dbReference type="Pfam" id="PF11731">
    <property type="entry name" value="Cdd1"/>
    <property type="match status" value="1"/>
</dbReference>